<reference evidence="2" key="2">
    <citation type="submission" date="2008-12" db="EMBL/GenBank/DDBJ databases">
        <title>Improved gene annotation of the rice (Oryza sativa) genomes.</title>
        <authorList>
            <person name="Wang J."/>
            <person name="Li R."/>
            <person name="Fan W."/>
            <person name="Huang Q."/>
            <person name="Zhang J."/>
            <person name="Zhou Y."/>
            <person name="Hu Y."/>
            <person name="Zi S."/>
            <person name="Li J."/>
            <person name="Ni P."/>
            <person name="Zheng H."/>
            <person name="Zhang Y."/>
            <person name="Zhao M."/>
            <person name="Hao Q."/>
            <person name="McDermott J."/>
            <person name="Samudrala R."/>
            <person name="Kristiansen K."/>
            <person name="Wong G.K.-S."/>
        </authorList>
    </citation>
    <scope>NUCLEOTIDE SEQUENCE</scope>
</reference>
<reference evidence="2" key="1">
    <citation type="journal article" date="2005" name="PLoS Biol.">
        <title>The genomes of Oryza sativa: a history of duplications.</title>
        <authorList>
            <person name="Yu J."/>
            <person name="Wang J."/>
            <person name="Lin W."/>
            <person name="Li S."/>
            <person name="Li H."/>
            <person name="Zhou J."/>
            <person name="Ni P."/>
            <person name="Dong W."/>
            <person name="Hu S."/>
            <person name="Zeng C."/>
            <person name="Zhang J."/>
            <person name="Zhang Y."/>
            <person name="Li R."/>
            <person name="Xu Z."/>
            <person name="Li S."/>
            <person name="Li X."/>
            <person name="Zheng H."/>
            <person name="Cong L."/>
            <person name="Lin L."/>
            <person name="Yin J."/>
            <person name="Geng J."/>
            <person name="Li G."/>
            <person name="Shi J."/>
            <person name="Liu J."/>
            <person name="Lv H."/>
            <person name="Li J."/>
            <person name="Wang J."/>
            <person name="Deng Y."/>
            <person name="Ran L."/>
            <person name="Shi X."/>
            <person name="Wang X."/>
            <person name="Wu Q."/>
            <person name="Li C."/>
            <person name="Ren X."/>
            <person name="Wang J."/>
            <person name="Wang X."/>
            <person name="Li D."/>
            <person name="Liu D."/>
            <person name="Zhang X."/>
            <person name="Ji Z."/>
            <person name="Zhao W."/>
            <person name="Sun Y."/>
            <person name="Zhang Z."/>
            <person name="Bao J."/>
            <person name="Han Y."/>
            <person name="Dong L."/>
            <person name="Ji J."/>
            <person name="Chen P."/>
            <person name="Wu S."/>
            <person name="Liu J."/>
            <person name="Xiao Y."/>
            <person name="Bu D."/>
            <person name="Tan J."/>
            <person name="Yang L."/>
            <person name="Ye C."/>
            <person name="Zhang J."/>
            <person name="Xu J."/>
            <person name="Zhou Y."/>
            <person name="Yu Y."/>
            <person name="Zhang B."/>
            <person name="Zhuang S."/>
            <person name="Wei H."/>
            <person name="Liu B."/>
            <person name="Lei M."/>
            <person name="Yu H."/>
            <person name="Li Y."/>
            <person name="Xu H."/>
            <person name="Wei S."/>
            <person name="He X."/>
            <person name="Fang L."/>
            <person name="Zhang Z."/>
            <person name="Zhang Y."/>
            <person name="Huang X."/>
            <person name="Su Z."/>
            <person name="Tong W."/>
            <person name="Li J."/>
            <person name="Tong Z."/>
            <person name="Li S."/>
            <person name="Ye J."/>
            <person name="Wang L."/>
            <person name="Fang L."/>
            <person name="Lei T."/>
            <person name="Chen C."/>
            <person name="Chen H."/>
            <person name="Xu Z."/>
            <person name="Li H."/>
            <person name="Huang H."/>
            <person name="Zhang F."/>
            <person name="Xu H."/>
            <person name="Li N."/>
            <person name="Zhao C."/>
            <person name="Li S."/>
            <person name="Dong L."/>
            <person name="Huang Y."/>
            <person name="Li L."/>
            <person name="Xi Y."/>
            <person name="Qi Q."/>
            <person name="Li W."/>
            <person name="Zhang B."/>
            <person name="Hu W."/>
            <person name="Zhang Y."/>
            <person name="Tian X."/>
            <person name="Jiao Y."/>
            <person name="Liang X."/>
            <person name="Jin J."/>
            <person name="Gao L."/>
            <person name="Zheng W."/>
            <person name="Hao B."/>
            <person name="Liu S."/>
            <person name="Wang W."/>
            <person name="Yuan L."/>
            <person name="Cao M."/>
            <person name="McDermott J."/>
            <person name="Samudrala R."/>
            <person name="Wang J."/>
            <person name="Wong G.K."/>
            <person name="Yang H."/>
        </authorList>
    </citation>
    <scope>NUCLEOTIDE SEQUENCE [LARGE SCALE GENOMIC DNA]</scope>
</reference>
<feature type="compositionally biased region" description="Pro residues" evidence="1">
    <location>
        <begin position="39"/>
        <end position="48"/>
    </location>
</feature>
<dbReference type="Proteomes" id="UP000007752">
    <property type="component" value="Chromosome 12"/>
</dbReference>
<feature type="compositionally biased region" description="Polar residues" evidence="1">
    <location>
        <begin position="366"/>
        <end position="378"/>
    </location>
</feature>
<feature type="region of interest" description="Disordered" evidence="1">
    <location>
        <begin position="365"/>
        <end position="384"/>
    </location>
</feature>
<sequence length="441" mass="48328">MIKVEALKHIPHHLAYHKVNETGIFTDIFINEVWDNSDAPPPPPPPPSHRAHSRSNRAPRAPADDIGDQTRTAGQVPALESNFSQGSSSKTISCYIGVFGNMALRAQHAVARNAYPNLGDLLAFFTLLPKLALPAPPVATAHASIIFEQAAYKMNTGVLARTSSCALLFSPMPLDGPTLGLLPSIDCRYSTKASIPVSPIAVDVTPLALAPLTSQPAIKQVFLAQTIYLLQLEPLLSFLPSPPSICTMPPTLPITEYPRFDVFGMSQSMATSPHVEGAYSLIRHPLAERVASYDRKAKEAHDVQKELDDALNKPNDPRIDQLLPLVGTLPNLNITVYVRRNARIRDTYNGKWINPVARASDRVVAQNKTGSCSNNGSKSRPKKKLKKLEEIVEMPILATPQPTPKKKIKELANFCGLDEKKLVLEAEKEFSRKKEQTDPNA</sequence>
<dbReference type="AlphaFoldDB" id="A0A8J8Y027"/>
<feature type="region of interest" description="Disordered" evidence="1">
    <location>
        <begin position="36"/>
        <end position="69"/>
    </location>
</feature>
<accession>A0A8J8Y027</accession>
<evidence type="ECO:0000313" key="2">
    <source>
        <dbReference type="EMBL" id="EAZ20296.1"/>
    </source>
</evidence>
<evidence type="ECO:0000256" key="1">
    <source>
        <dbReference type="SAM" id="MobiDB-lite"/>
    </source>
</evidence>
<proteinExistence type="predicted"/>
<gene>
    <name evidence="2" type="ORF">OsJ_35900</name>
</gene>
<name>A0A8J8Y027_ORYSJ</name>
<dbReference type="EMBL" id="CM000149">
    <property type="protein sequence ID" value="EAZ20296.1"/>
    <property type="molecule type" value="Genomic_DNA"/>
</dbReference>
<organism evidence="2">
    <name type="scientific">Oryza sativa subsp. japonica</name>
    <name type="common">Rice</name>
    <dbReference type="NCBI Taxonomy" id="39947"/>
    <lineage>
        <taxon>Eukaryota</taxon>
        <taxon>Viridiplantae</taxon>
        <taxon>Streptophyta</taxon>
        <taxon>Embryophyta</taxon>
        <taxon>Tracheophyta</taxon>
        <taxon>Spermatophyta</taxon>
        <taxon>Magnoliopsida</taxon>
        <taxon>Liliopsida</taxon>
        <taxon>Poales</taxon>
        <taxon>Poaceae</taxon>
        <taxon>BOP clade</taxon>
        <taxon>Oryzoideae</taxon>
        <taxon>Oryzeae</taxon>
        <taxon>Oryzinae</taxon>
        <taxon>Oryza</taxon>
        <taxon>Oryza sativa</taxon>
    </lineage>
</organism>
<protein>
    <submittedName>
        <fullName evidence="2">Uncharacterized protein</fullName>
    </submittedName>
</protein>